<evidence type="ECO:0000259" key="3">
    <source>
        <dbReference type="PROSITE" id="PS51127"/>
    </source>
</evidence>
<gene>
    <name evidence="4" type="ORF">SAMN02583745_02545</name>
</gene>
<dbReference type="RefSeq" id="WP_093321817.1">
    <property type="nucleotide sequence ID" value="NZ_FOHV01000032.1"/>
</dbReference>
<feature type="chain" id="PRO_5017261686" evidence="2">
    <location>
        <begin position="22"/>
        <end position="827"/>
    </location>
</feature>
<proteinExistence type="inferred from homology"/>
<feature type="signal peptide" evidence="2">
    <location>
        <begin position="1"/>
        <end position="21"/>
    </location>
</feature>
<sequence>MNHLKLLLCFLLSLMSYSATATLHLESTKKTKPIKGFAPFMQSIGTQMDAKEGYVFDENNQPVTAVNHILSIPSLLCNYDENKVSHNDLIPFFDFQDQDNDICDINNAGTINWYILDPKENDWQSITNWEQLSPRLINNISFPGSLLPPGNINTSLYTQALKIPIEAAGKRIGFTYTPYARTGTPRAGQSIKVWDLDYFFGQSPYLEPGIPSNPNDGVKLNQNLNAGGGNVTNFAQPDIDSLRMKGIFAVNQSIEVEYTFYANTFGNFEDVSRIWWGKQGTTANLAKFDNPNYTTSKTSPLLSASDVGSIYEVTVLPIRKESGYYIVGRAASVLSNDPRNEFPKPPSIDNLAFTDDIFLLKPISATYDFNHGGAVGAKDMSKYTWSYRNVLDQLVSLSTGTIIDSGKVPDSPVISHTIAGRMIELKVEPFDDLSRNGTPITITSRAEALEYVAITPRTLTFTVGDTQSQSLTANGYYSKGTVADISNLGNWQSNDFDIMVNNIGVVTISPNNTAAKSGLITFNYNGMSDAANVIIQSAMTLELEIVQNNAIANESSNSIRAIVRDGQGVPVSNARVNFNTTNSNIMISPTTAVTNSEGMITINVNKNTTGSSQATINATLSGTDMTESVIVNFLGLREVNRIIAPQNYTFYPYQNFPTTGFDNASFTIIADNIINNDSLVWSSSDPTAASVTSEGIVTLQESSLRKSIRITAKNDTYAYRYEFKIDKWFMAPKFYKFDTGVTYCTSINAKIPARMELSQGKGVRGIGSLWSEWHKPPTWVQGKDTHYWSSTENSFRRVYVIDIITGENTLIKGNDGAYSEYTSCMKQ</sequence>
<evidence type="ECO:0000256" key="2">
    <source>
        <dbReference type="SAM" id="SignalP"/>
    </source>
</evidence>
<feature type="domain" description="Big-1" evidence="3">
    <location>
        <begin position="540"/>
        <end position="634"/>
    </location>
</feature>
<keyword evidence="5" id="KW-1185">Reference proteome</keyword>
<keyword evidence="2" id="KW-0732">Signal</keyword>
<dbReference type="PROSITE" id="PS51127">
    <property type="entry name" value="BIG1"/>
    <property type="match status" value="1"/>
</dbReference>
<name>A0A1I0EWA0_9GAMM</name>
<dbReference type="EMBL" id="FOHV01000032">
    <property type="protein sequence ID" value="SET49737.1"/>
    <property type="molecule type" value="Genomic_DNA"/>
</dbReference>
<dbReference type="Gene3D" id="2.60.40.10">
    <property type="entry name" value="Immunoglobulins"/>
    <property type="match status" value="1"/>
</dbReference>
<dbReference type="SMART" id="SM00634">
    <property type="entry name" value="BID_1"/>
    <property type="match status" value="1"/>
</dbReference>
<dbReference type="OrthoDB" id="6192638at2"/>
<dbReference type="InterPro" id="IPR013783">
    <property type="entry name" value="Ig-like_fold"/>
</dbReference>
<dbReference type="Gene3D" id="2.60.40.1080">
    <property type="match status" value="2"/>
</dbReference>
<dbReference type="InterPro" id="IPR008964">
    <property type="entry name" value="Invasin/intimin_cell_adhesion"/>
</dbReference>
<accession>A0A1I0EWA0</accession>
<organism evidence="4 5">
    <name type="scientific">Thorsellia anophelis DSM 18579</name>
    <dbReference type="NCBI Taxonomy" id="1123402"/>
    <lineage>
        <taxon>Bacteria</taxon>
        <taxon>Pseudomonadati</taxon>
        <taxon>Pseudomonadota</taxon>
        <taxon>Gammaproteobacteria</taxon>
        <taxon>Enterobacterales</taxon>
        <taxon>Thorselliaceae</taxon>
        <taxon>Thorsellia</taxon>
    </lineage>
</organism>
<evidence type="ECO:0000256" key="1">
    <source>
        <dbReference type="ARBA" id="ARBA00010116"/>
    </source>
</evidence>
<reference evidence="5" key="1">
    <citation type="submission" date="2016-10" db="EMBL/GenBank/DDBJ databases">
        <authorList>
            <person name="Varghese N."/>
            <person name="Submissions S."/>
        </authorList>
    </citation>
    <scope>NUCLEOTIDE SEQUENCE [LARGE SCALE GENOMIC DNA]</scope>
    <source>
        <strain evidence="5">DSM 18579</strain>
    </source>
</reference>
<evidence type="ECO:0000313" key="4">
    <source>
        <dbReference type="EMBL" id="SET49737.1"/>
    </source>
</evidence>
<dbReference type="InterPro" id="IPR003344">
    <property type="entry name" value="Big_1_dom"/>
</dbReference>
<dbReference type="AlphaFoldDB" id="A0A1I0EWA0"/>
<comment type="similarity">
    <text evidence="1">Belongs to the intimin/invasin family.</text>
</comment>
<dbReference type="SUPFAM" id="SSF49373">
    <property type="entry name" value="Invasin/intimin cell-adhesion fragments"/>
    <property type="match status" value="2"/>
</dbReference>
<evidence type="ECO:0000313" key="5">
    <source>
        <dbReference type="Proteomes" id="UP000242642"/>
    </source>
</evidence>
<protein>
    <submittedName>
        <fullName evidence="4">Ig-like domain (Group 1)</fullName>
    </submittedName>
</protein>
<dbReference type="Proteomes" id="UP000242642">
    <property type="component" value="Unassembled WGS sequence"/>
</dbReference>
<dbReference type="Pfam" id="PF02369">
    <property type="entry name" value="Big_1"/>
    <property type="match status" value="1"/>
</dbReference>